<reference evidence="3" key="2">
    <citation type="submission" date="2020-09" db="EMBL/GenBank/DDBJ databases">
        <authorList>
            <person name="Sun Q."/>
            <person name="Kim S."/>
        </authorList>
    </citation>
    <scope>NUCLEOTIDE SEQUENCE</scope>
    <source>
        <strain evidence="3">KCTC 42249</strain>
    </source>
</reference>
<dbReference type="Proteomes" id="UP000630142">
    <property type="component" value="Unassembled WGS sequence"/>
</dbReference>
<keyword evidence="4" id="KW-1185">Reference proteome</keyword>
<organism evidence="3 4">
    <name type="scientific">Tianweitania populi</name>
    <dbReference type="NCBI Taxonomy" id="1607949"/>
    <lineage>
        <taxon>Bacteria</taxon>
        <taxon>Pseudomonadati</taxon>
        <taxon>Pseudomonadota</taxon>
        <taxon>Alphaproteobacteria</taxon>
        <taxon>Hyphomicrobiales</taxon>
        <taxon>Phyllobacteriaceae</taxon>
        <taxon>Tianweitania</taxon>
    </lineage>
</organism>
<evidence type="ECO:0000313" key="3">
    <source>
        <dbReference type="EMBL" id="GHD19914.1"/>
    </source>
</evidence>
<evidence type="ECO:0000259" key="2">
    <source>
        <dbReference type="Pfam" id="PF18557"/>
    </source>
</evidence>
<sequence>MSDEENTGQHEAARQGGHLDPLGTNTEIGRKLKQFYDGIISDQVPDRFMDLLSKLEAADSGRKKD</sequence>
<feature type="domain" description="Anti-sigma factor NepR" evidence="2">
    <location>
        <begin position="26"/>
        <end position="59"/>
    </location>
</feature>
<evidence type="ECO:0000256" key="1">
    <source>
        <dbReference type="SAM" id="MobiDB-lite"/>
    </source>
</evidence>
<reference evidence="3" key="1">
    <citation type="journal article" date="2014" name="Int. J. Syst. Evol. Microbiol.">
        <title>Complete genome sequence of Corynebacterium casei LMG S-19264T (=DSM 44701T), isolated from a smear-ripened cheese.</title>
        <authorList>
            <consortium name="US DOE Joint Genome Institute (JGI-PGF)"/>
            <person name="Walter F."/>
            <person name="Albersmeier A."/>
            <person name="Kalinowski J."/>
            <person name="Ruckert C."/>
        </authorList>
    </citation>
    <scope>NUCLEOTIDE SEQUENCE</scope>
    <source>
        <strain evidence="3">KCTC 42249</strain>
    </source>
</reference>
<comment type="caution">
    <text evidence="3">The sequence shown here is derived from an EMBL/GenBank/DDBJ whole genome shotgun (WGS) entry which is preliminary data.</text>
</comment>
<dbReference type="RefSeq" id="WP_189505649.1">
    <property type="nucleotide sequence ID" value="NZ_BMZQ01000002.1"/>
</dbReference>
<feature type="region of interest" description="Disordered" evidence="1">
    <location>
        <begin position="1"/>
        <end position="25"/>
    </location>
</feature>
<dbReference type="AlphaFoldDB" id="A0A8J3DRQ1"/>
<proteinExistence type="predicted"/>
<accession>A0A8J3DRQ1</accession>
<evidence type="ECO:0000313" key="4">
    <source>
        <dbReference type="Proteomes" id="UP000630142"/>
    </source>
</evidence>
<protein>
    <recommendedName>
        <fullName evidence="2">Anti-sigma factor NepR domain-containing protein</fullName>
    </recommendedName>
</protein>
<dbReference type="Pfam" id="PF18557">
    <property type="entry name" value="NepR"/>
    <property type="match status" value="1"/>
</dbReference>
<dbReference type="EMBL" id="BMZQ01000002">
    <property type="protein sequence ID" value="GHD19914.1"/>
    <property type="molecule type" value="Genomic_DNA"/>
</dbReference>
<dbReference type="InterPro" id="IPR041649">
    <property type="entry name" value="NepR"/>
</dbReference>
<gene>
    <name evidence="3" type="ORF">GCM10016234_32140</name>
</gene>
<name>A0A8J3DRQ1_9HYPH</name>